<dbReference type="GO" id="GO:0016226">
    <property type="term" value="P:iron-sulfur cluster assembly"/>
    <property type="evidence" value="ECO:0007669"/>
    <property type="project" value="InterPro"/>
</dbReference>
<feature type="domain" description="SUF system FeS cluster assembly SufBD core" evidence="2">
    <location>
        <begin position="177"/>
        <end position="408"/>
    </location>
</feature>
<organism evidence="4 5">
    <name type="scientific">Puia dinghuensis</name>
    <dbReference type="NCBI Taxonomy" id="1792502"/>
    <lineage>
        <taxon>Bacteria</taxon>
        <taxon>Pseudomonadati</taxon>
        <taxon>Bacteroidota</taxon>
        <taxon>Chitinophagia</taxon>
        <taxon>Chitinophagales</taxon>
        <taxon>Chitinophagaceae</taxon>
        <taxon>Puia</taxon>
    </lineage>
</organism>
<evidence type="ECO:0000259" key="3">
    <source>
        <dbReference type="Pfam" id="PF19295"/>
    </source>
</evidence>
<dbReference type="SUPFAM" id="SSF101960">
    <property type="entry name" value="Stabilizer of iron transporter SufD"/>
    <property type="match status" value="1"/>
</dbReference>
<sequence length="439" mass="48940">MNVLQEQTIPLYGRIVEKYSKLSTTAASQQARQSAFHRFQLLGFPTIKNEDWKYTNITRFLKDEYALEAPSAGAPAELSELLAKAAIPDLDCYGIVLVNGVWDGKIEGGELPKGIELHRVSDALSQPGDLFTNDNWGNLHFAALNAALYTDGLFIRVAANIVIEKPLHIVHVYTSDYNLMVQPRHLWIVDRNAQLSVIESTVSGLSGEVKIWVNNLTEIIVHNDAKLDHVNLQTAATGTRLVQQTIVHQKKQSLYNSYTFTLPGADLVRNDLQARLEEDHTETHLYGLYLTAGDQLVDNHTLVDHQKPHCFSNELYKGVLLERSTGVFNGKVYVHKDAQKTNAFQQNNNLVIGKKATIDSKPELEIFADDVKCSHGSTVGQFSEDALFYLRARGIGEATAKALLINAFAFDVTEKIKFPAVETYINQQISHHIPVNHAG</sequence>
<dbReference type="Pfam" id="PF19295">
    <property type="entry name" value="SufBD_N"/>
    <property type="match status" value="1"/>
</dbReference>
<gene>
    <name evidence="4" type="primary">sufD</name>
    <name evidence="4" type="ORF">GCM10011511_51600</name>
</gene>
<dbReference type="InterPro" id="IPR037284">
    <property type="entry name" value="SUF_FeS_clus_asmbl_SufBD_sf"/>
</dbReference>
<reference evidence="4" key="1">
    <citation type="journal article" date="2014" name="Int. J. Syst. Evol. Microbiol.">
        <title>Complete genome sequence of Corynebacterium casei LMG S-19264T (=DSM 44701T), isolated from a smear-ripened cheese.</title>
        <authorList>
            <consortium name="US DOE Joint Genome Institute (JGI-PGF)"/>
            <person name="Walter F."/>
            <person name="Albersmeier A."/>
            <person name="Kalinowski J."/>
            <person name="Ruckert C."/>
        </authorList>
    </citation>
    <scope>NUCLEOTIDE SEQUENCE</scope>
    <source>
        <strain evidence="4">CGMCC 1.15448</strain>
    </source>
</reference>
<dbReference type="AlphaFoldDB" id="A0A8J2UIH1"/>
<dbReference type="EMBL" id="BMJC01000006">
    <property type="protein sequence ID" value="GGB21467.1"/>
    <property type="molecule type" value="Genomic_DNA"/>
</dbReference>
<dbReference type="PANTHER" id="PTHR43575:SF1">
    <property type="entry name" value="PROTEIN ABCI7, CHLOROPLASTIC"/>
    <property type="match status" value="1"/>
</dbReference>
<name>A0A8J2UIH1_9BACT</name>
<dbReference type="Proteomes" id="UP000607559">
    <property type="component" value="Unassembled WGS sequence"/>
</dbReference>
<dbReference type="InterPro" id="IPR055346">
    <property type="entry name" value="Fe-S_cluster_assembly_SufBD"/>
</dbReference>
<feature type="domain" description="SUF system FeS cluster assembly SufBD N-terminal" evidence="3">
    <location>
        <begin position="6"/>
        <end position="169"/>
    </location>
</feature>
<keyword evidence="5" id="KW-1185">Reference proteome</keyword>
<comment type="similarity">
    <text evidence="1">Belongs to the iron-sulfur cluster assembly SufBD family.</text>
</comment>
<evidence type="ECO:0000313" key="4">
    <source>
        <dbReference type="EMBL" id="GGB21467.1"/>
    </source>
</evidence>
<dbReference type="PANTHER" id="PTHR43575">
    <property type="entry name" value="PROTEIN ABCI7, CHLOROPLASTIC"/>
    <property type="match status" value="1"/>
</dbReference>
<dbReference type="InterPro" id="IPR011542">
    <property type="entry name" value="SUF_FeS_clus_asmbl_SufD"/>
</dbReference>
<dbReference type="Pfam" id="PF01458">
    <property type="entry name" value="SUFBD_core"/>
    <property type="match status" value="1"/>
</dbReference>
<evidence type="ECO:0000313" key="5">
    <source>
        <dbReference type="Proteomes" id="UP000607559"/>
    </source>
</evidence>
<dbReference type="NCBIfam" id="TIGR01981">
    <property type="entry name" value="sufD"/>
    <property type="match status" value="1"/>
</dbReference>
<accession>A0A8J2UIH1</accession>
<dbReference type="RefSeq" id="WP_188937253.1">
    <property type="nucleotide sequence ID" value="NZ_BMJC01000006.1"/>
</dbReference>
<evidence type="ECO:0000256" key="1">
    <source>
        <dbReference type="ARBA" id="ARBA00043967"/>
    </source>
</evidence>
<protein>
    <submittedName>
        <fullName evidence="4">Fe-S cluster assembly protein SufD</fullName>
    </submittedName>
</protein>
<reference evidence="4" key="2">
    <citation type="submission" date="2020-09" db="EMBL/GenBank/DDBJ databases">
        <authorList>
            <person name="Sun Q."/>
            <person name="Zhou Y."/>
        </authorList>
    </citation>
    <scope>NUCLEOTIDE SEQUENCE</scope>
    <source>
        <strain evidence="4">CGMCC 1.15448</strain>
    </source>
</reference>
<dbReference type="InterPro" id="IPR000825">
    <property type="entry name" value="SUF_FeS_clus_asmbl_SufBD_core"/>
</dbReference>
<dbReference type="InterPro" id="IPR045595">
    <property type="entry name" value="SufBD_N"/>
</dbReference>
<comment type="caution">
    <text evidence="4">The sequence shown here is derived from an EMBL/GenBank/DDBJ whole genome shotgun (WGS) entry which is preliminary data.</text>
</comment>
<evidence type="ECO:0000259" key="2">
    <source>
        <dbReference type="Pfam" id="PF01458"/>
    </source>
</evidence>
<proteinExistence type="inferred from homology"/>